<keyword evidence="1" id="KW-0863">Zinc-finger</keyword>
<dbReference type="SUPFAM" id="SSF57756">
    <property type="entry name" value="Retrovirus zinc finger-like domains"/>
    <property type="match status" value="1"/>
</dbReference>
<evidence type="ECO:0000256" key="1">
    <source>
        <dbReference type="PROSITE-ProRule" id="PRU00047"/>
    </source>
</evidence>
<dbReference type="InterPro" id="IPR036875">
    <property type="entry name" value="Znf_CCHC_sf"/>
</dbReference>
<accession>A0ABQ5E6E7</accession>
<evidence type="ECO:0000313" key="4">
    <source>
        <dbReference type="EMBL" id="GJT46444.1"/>
    </source>
</evidence>
<evidence type="ECO:0000256" key="2">
    <source>
        <dbReference type="SAM" id="MobiDB-lite"/>
    </source>
</evidence>
<dbReference type="InterPro" id="IPR001878">
    <property type="entry name" value="Znf_CCHC"/>
</dbReference>
<keyword evidence="1" id="KW-0479">Metal-binding</keyword>
<keyword evidence="1" id="KW-0862">Zinc</keyword>
<proteinExistence type="predicted"/>
<dbReference type="Pfam" id="PF00098">
    <property type="entry name" value="zf-CCHC"/>
    <property type="match status" value="1"/>
</dbReference>
<feature type="compositionally biased region" description="Polar residues" evidence="2">
    <location>
        <begin position="25"/>
        <end position="48"/>
    </location>
</feature>
<dbReference type="Proteomes" id="UP001151760">
    <property type="component" value="Unassembled WGS sequence"/>
</dbReference>
<name>A0ABQ5E6E7_9ASTR</name>
<comment type="caution">
    <text evidence="4">The sequence shown here is derived from an EMBL/GenBank/DDBJ whole genome shotgun (WGS) entry which is preliminary data.</text>
</comment>
<feature type="domain" description="CCHC-type" evidence="3">
    <location>
        <begin position="153"/>
        <end position="169"/>
    </location>
</feature>
<protein>
    <submittedName>
        <fullName evidence="4">Ribonuclease H-like domain-containing protein</fullName>
    </submittedName>
</protein>
<reference evidence="4" key="1">
    <citation type="journal article" date="2022" name="Int. J. Mol. Sci.">
        <title>Draft Genome of Tanacetum Coccineum: Genomic Comparison of Closely Related Tanacetum-Family Plants.</title>
        <authorList>
            <person name="Yamashiro T."/>
            <person name="Shiraishi A."/>
            <person name="Nakayama K."/>
            <person name="Satake H."/>
        </authorList>
    </citation>
    <scope>NUCLEOTIDE SEQUENCE</scope>
</reference>
<evidence type="ECO:0000259" key="3">
    <source>
        <dbReference type="PROSITE" id="PS50158"/>
    </source>
</evidence>
<keyword evidence="5" id="KW-1185">Reference proteome</keyword>
<dbReference type="Gene3D" id="4.10.60.10">
    <property type="entry name" value="Zinc finger, CCHC-type"/>
    <property type="match status" value="1"/>
</dbReference>
<reference evidence="4" key="2">
    <citation type="submission" date="2022-01" db="EMBL/GenBank/DDBJ databases">
        <authorList>
            <person name="Yamashiro T."/>
            <person name="Shiraishi A."/>
            <person name="Satake H."/>
            <person name="Nakayama K."/>
        </authorList>
    </citation>
    <scope>NUCLEOTIDE SEQUENCE</scope>
</reference>
<evidence type="ECO:0000313" key="5">
    <source>
        <dbReference type="Proteomes" id="UP001151760"/>
    </source>
</evidence>
<organism evidence="4 5">
    <name type="scientific">Tanacetum coccineum</name>
    <dbReference type="NCBI Taxonomy" id="301880"/>
    <lineage>
        <taxon>Eukaryota</taxon>
        <taxon>Viridiplantae</taxon>
        <taxon>Streptophyta</taxon>
        <taxon>Embryophyta</taxon>
        <taxon>Tracheophyta</taxon>
        <taxon>Spermatophyta</taxon>
        <taxon>Magnoliopsida</taxon>
        <taxon>eudicotyledons</taxon>
        <taxon>Gunneridae</taxon>
        <taxon>Pentapetalae</taxon>
        <taxon>asterids</taxon>
        <taxon>campanulids</taxon>
        <taxon>Asterales</taxon>
        <taxon>Asteraceae</taxon>
        <taxon>Asteroideae</taxon>
        <taxon>Anthemideae</taxon>
        <taxon>Anthemidinae</taxon>
        <taxon>Tanacetum</taxon>
    </lineage>
</organism>
<gene>
    <name evidence="4" type="ORF">Tco_0955159</name>
</gene>
<feature type="compositionally biased region" description="Low complexity" evidence="2">
    <location>
        <begin position="11"/>
        <end position="24"/>
    </location>
</feature>
<dbReference type="EMBL" id="BQNB010015986">
    <property type="protein sequence ID" value="GJT46444.1"/>
    <property type="molecule type" value="Genomic_DNA"/>
</dbReference>
<dbReference type="PROSITE" id="PS50158">
    <property type="entry name" value="ZF_CCHC"/>
    <property type="match status" value="1"/>
</dbReference>
<dbReference type="SMART" id="SM00343">
    <property type="entry name" value="ZnF_C2HC"/>
    <property type="match status" value="1"/>
</dbReference>
<sequence>MYATPHLPEPQISHSTSSIPPSHQYQSQMSHQTSYVPQNAYHSPPISTQPMSEFPQLDSGLAVPVFNQRDDLTTCLNKTMAFMLAVAASRFYSTNNQLRTSSNLRNQSTIQDGRVIVQQVQRRQVQSYACARNKRNAISLGANNVGGQARVVKCYNCQGEGHMAKQCTKPQRPRNAAWFKEKAMLAEVQESGQVLDEEHLDFLADPGITDCHDVHPIIIYNAAFQTDDLDAYDPDCDDISSAKAVLMANLSNYDSDILFVVPHFETYQNEIDNQSVQAMHHFEQTHVDDYTDNEITNDSNIIPYSQYLQETQQVAIQDTTLFVQQDSMILSMIEQMINHVTNWEKANKETHSESLTAVLERYKERVKKFEKYLILI</sequence>
<feature type="region of interest" description="Disordered" evidence="2">
    <location>
        <begin position="1"/>
        <end position="48"/>
    </location>
</feature>